<dbReference type="EMBL" id="MRCC01000002">
    <property type="protein sequence ID" value="OKH28704.1"/>
    <property type="molecule type" value="Genomic_DNA"/>
</dbReference>
<accession>A0A1U7HYL9</accession>
<comment type="caution">
    <text evidence="1">The sequence shown here is derived from an EMBL/GenBank/DDBJ whole genome shotgun (WGS) entry which is preliminary data.</text>
</comment>
<name>A0A1U7HYL9_9CHRO</name>
<evidence type="ECO:0000313" key="1">
    <source>
        <dbReference type="EMBL" id="OKH28704.1"/>
    </source>
</evidence>
<dbReference type="AlphaFoldDB" id="A0A1U7HYL9"/>
<proteinExistence type="predicted"/>
<gene>
    <name evidence="1" type="ORF">NIES1031_01990</name>
</gene>
<protein>
    <submittedName>
        <fullName evidence="1">Uncharacterized protein</fullName>
    </submittedName>
</protein>
<sequence>MNLLVILLSLRFICIGQQRSRGARVQGRVENYEIQLVRAQDFFPYKSEKGNLKATIKDFLKSSVLFS</sequence>
<organism evidence="1 2">
    <name type="scientific">Chroogloeocystis siderophila 5.2 s.c.1</name>
    <dbReference type="NCBI Taxonomy" id="247279"/>
    <lineage>
        <taxon>Bacteria</taxon>
        <taxon>Bacillati</taxon>
        <taxon>Cyanobacteriota</taxon>
        <taxon>Cyanophyceae</taxon>
        <taxon>Oscillatoriophycideae</taxon>
        <taxon>Chroococcales</taxon>
        <taxon>Chroococcaceae</taxon>
        <taxon>Chroogloeocystis</taxon>
    </lineage>
</organism>
<evidence type="ECO:0000313" key="2">
    <source>
        <dbReference type="Proteomes" id="UP000185984"/>
    </source>
</evidence>
<reference evidence="1 2" key="1">
    <citation type="submission" date="2016-11" db="EMBL/GenBank/DDBJ databases">
        <title>Draft Genome Sequences of Nine Cyanobacterial Strains from Diverse Habitats.</title>
        <authorList>
            <person name="Zhu T."/>
            <person name="Hou S."/>
            <person name="Lu X."/>
            <person name="Hess W.R."/>
        </authorList>
    </citation>
    <scope>NUCLEOTIDE SEQUENCE [LARGE SCALE GENOMIC DNA]</scope>
    <source>
        <strain evidence="1 2">5.2 s.c.1</strain>
    </source>
</reference>
<dbReference type="Proteomes" id="UP000185984">
    <property type="component" value="Unassembled WGS sequence"/>
</dbReference>
<keyword evidence="2" id="KW-1185">Reference proteome</keyword>